<dbReference type="InterPro" id="IPR048433">
    <property type="entry name" value="YNCE-like_beta-prop"/>
</dbReference>
<protein>
    <submittedName>
        <fullName evidence="4">Streptogramin lyase</fullName>
    </submittedName>
</protein>
<dbReference type="InterPro" id="IPR011045">
    <property type="entry name" value="N2O_reductase_N"/>
</dbReference>
<evidence type="ECO:0000313" key="5">
    <source>
        <dbReference type="Proteomes" id="UP000290439"/>
    </source>
</evidence>
<keyword evidence="4" id="KW-0456">Lyase</keyword>
<gene>
    <name evidence="4" type="ORF">NCTC10797_05365</name>
</gene>
<reference evidence="4 5" key="1">
    <citation type="submission" date="2019-02" db="EMBL/GenBank/DDBJ databases">
        <authorList>
            <consortium name="Pathogen Informatics"/>
        </authorList>
    </citation>
    <scope>NUCLEOTIDE SEQUENCE [LARGE SCALE GENOMIC DNA]</scope>
    <source>
        <strain evidence="4 5">3012STDY6756504</strain>
    </source>
</reference>
<dbReference type="EMBL" id="LR215973">
    <property type="protein sequence ID" value="VFB01546.1"/>
    <property type="molecule type" value="Genomic_DNA"/>
</dbReference>
<dbReference type="InterPro" id="IPR011964">
    <property type="entry name" value="YVTN_b-propeller_repeat"/>
</dbReference>
<keyword evidence="1" id="KW-0732">Signal</keyword>
<dbReference type="SUPFAM" id="SSF50974">
    <property type="entry name" value="Nitrous oxide reductase, N-terminal domain"/>
    <property type="match status" value="1"/>
</dbReference>
<organism evidence="4 5">
    <name type="scientific">Nocardia cyriacigeorgica</name>
    <dbReference type="NCBI Taxonomy" id="135487"/>
    <lineage>
        <taxon>Bacteria</taxon>
        <taxon>Bacillati</taxon>
        <taxon>Actinomycetota</taxon>
        <taxon>Actinomycetes</taxon>
        <taxon>Mycobacteriales</taxon>
        <taxon>Nocardiaceae</taxon>
        <taxon>Nocardia</taxon>
    </lineage>
</organism>
<feature type="region of interest" description="Disordered" evidence="2">
    <location>
        <begin position="1"/>
        <end position="35"/>
    </location>
</feature>
<evidence type="ECO:0000256" key="1">
    <source>
        <dbReference type="ARBA" id="ARBA00022729"/>
    </source>
</evidence>
<dbReference type="AlphaFoldDB" id="A0A4U8W8A0"/>
<dbReference type="Proteomes" id="UP000290439">
    <property type="component" value="Chromosome"/>
</dbReference>
<proteinExistence type="predicted"/>
<sequence>MVAAVAGCSTTSEAGSVQHTEGATATTTSAPPPPHLANLLPGMPPPLSDTDVYAANRELDPSVADHRALVYVPNSESNTVTVIDQATFQVVDTFPSGGQEPQHVVPSYDMQTLYATNDLPIGGGSLLPIDPRTGKPGAPIPVRDPYNMYYTPDGKFALVVAEADKSLDFYDPKTWQKLHGVPVPDCAGVDHMDFTADGRFALASCEFIGRMLVFDVAERKPIKTIDLPGGRSGKPQDVKLSPDGTQFFVADMVANGIYVFDALTFDNTGFVPTGHGAHGLYITRDSKQMIITNRHEGSISVWDFAQDKLVHKWYLPGGGSPDMGNISADGRVFWVSGRHHGEVYAIDIIDWKLLARIPVGKGAHGLTVWPQPGRYSTGHTGVMR</sequence>
<evidence type="ECO:0000313" key="4">
    <source>
        <dbReference type="EMBL" id="VFB01546.1"/>
    </source>
</evidence>
<dbReference type="NCBIfam" id="TIGR02276">
    <property type="entry name" value="beta_rpt_yvtn"/>
    <property type="match status" value="1"/>
</dbReference>
<feature type="domain" description="YNCE-like beta-propeller" evidence="3">
    <location>
        <begin position="69"/>
        <end position="366"/>
    </location>
</feature>
<evidence type="ECO:0000259" key="3">
    <source>
        <dbReference type="Pfam" id="PF21783"/>
    </source>
</evidence>
<dbReference type="InterPro" id="IPR051200">
    <property type="entry name" value="Host-pathogen_enzymatic-act"/>
</dbReference>
<dbReference type="PANTHER" id="PTHR47197">
    <property type="entry name" value="PROTEIN NIRF"/>
    <property type="match status" value="1"/>
</dbReference>
<dbReference type="GO" id="GO:0016829">
    <property type="term" value="F:lyase activity"/>
    <property type="evidence" value="ECO:0007669"/>
    <property type="project" value="UniProtKB-KW"/>
</dbReference>
<feature type="compositionally biased region" description="Polar residues" evidence="2">
    <location>
        <begin position="8"/>
        <end position="21"/>
    </location>
</feature>
<name>A0A4U8W8A0_9NOCA</name>
<dbReference type="Pfam" id="PF21783">
    <property type="entry name" value="YNCE"/>
    <property type="match status" value="1"/>
</dbReference>
<evidence type="ECO:0000256" key="2">
    <source>
        <dbReference type="SAM" id="MobiDB-lite"/>
    </source>
</evidence>
<accession>A0A4U8W8A0</accession>
<dbReference type="Gene3D" id="2.130.10.10">
    <property type="entry name" value="YVTN repeat-like/Quinoprotein amine dehydrogenase"/>
    <property type="match status" value="2"/>
</dbReference>
<dbReference type="PANTHER" id="PTHR47197:SF3">
    <property type="entry name" value="DIHYDRO-HEME D1 DEHYDROGENASE"/>
    <property type="match status" value="1"/>
</dbReference>
<dbReference type="RefSeq" id="WP_130919012.1">
    <property type="nucleotide sequence ID" value="NZ_LR215973.1"/>
</dbReference>
<dbReference type="InterPro" id="IPR015943">
    <property type="entry name" value="WD40/YVTN_repeat-like_dom_sf"/>
</dbReference>